<evidence type="ECO:0000259" key="5">
    <source>
        <dbReference type="PROSITE" id="PS51379"/>
    </source>
</evidence>
<sequence>MSAVVRDFFIDFQRCIGCQACAAACSECHTHRGLPMVHVDLVAPGVSLQTAPMVCMHCADPTCASVCPADAIKVDEHGIVHSSLKPRCISCGNCELACPFGVPIIKMEIQQMQKCDMCFDRTSAGKKPMCATVCPTGALFYGTREEIAQQRPASKPINRWRFGNQRIATRVHVMVPHDVDEMAVELPAFDEGGGPAALATALAAGAGDGRAPEEAQPEAEFL</sequence>
<dbReference type="Gene3D" id="3.30.70.20">
    <property type="match status" value="2"/>
</dbReference>
<dbReference type="GO" id="GO:0046872">
    <property type="term" value="F:metal ion binding"/>
    <property type="evidence" value="ECO:0007669"/>
    <property type="project" value="UniProtKB-KW"/>
</dbReference>
<dbReference type="InterPro" id="IPR050954">
    <property type="entry name" value="ET_IronSulfur_Cluster-Binding"/>
</dbReference>
<evidence type="ECO:0000256" key="4">
    <source>
        <dbReference type="ARBA" id="ARBA00023014"/>
    </source>
</evidence>
<dbReference type="InterPro" id="IPR017896">
    <property type="entry name" value="4Fe4S_Fe-S-bd"/>
</dbReference>
<dbReference type="PANTHER" id="PTHR43177">
    <property type="entry name" value="PROTEIN NRFC"/>
    <property type="match status" value="1"/>
</dbReference>
<dbReference type="CDD" id="cd16369">
    <property type="entry name" value="DMSOR_beta_like"/>
    <property type="match status" value="1"/>
</dbReference>
<name>A0A4P2QXT4_SORCE</name>
<dbReference type="SUPFAM" id="SSF54862">
    <property type="entry name" value="4Fe-4S ferredoxins"/>
    <property type="match status" value="1"/>
</dbReference>
<evidence type="ECO:0000313" key="7">
    <source>
        <dbReference type="Proteomes" id="UP000295497"/>
    </source>
</evidence>
<dbReference type="Proteomes" id="UP000295497">
    <property type="component" value="Chromosome"/>
</dbReference>
<feature type="domain" description="4Fe-4S ferredoxin-type" evidence="5">
    <location>
        <begin position="78"/>
        <end position="108"/>
    </location>
</feature>
<dbReference type="InterPro" id="IPR017900">
    <property type="entry name" value="4Fe4S_Fe_S_CS"/>
</dbReference>
<evidence type="ECO:0000313" key="6">
    <source>
        <dbReference type="EMBL" id="AUX35058.1"/>
    </source>
</evidence>
<dbReference type="PROSITE" id="PS00198">
    <property type="entry name" value="4FE4S_FER_1"/>
    <property type="match status" value="1"/>
</dbReference>
<keyword evidence="2" id="KW-0479">Metal-binding</keyword>
<organism evidence="6 7">
    <name type="scientific">Sorangium cellulosum</name>
    <name type="common">Polyangium cellulosum</name>
    <dbReference type="NCBI Taxonomy" id="56"/>
    <lineage>
        <taxon>Bacteria</taxon>
        <taxon>Pseudomonadati</taxon>
        <taxon>Myxococcota</taxon>
        <taxon>Polyangia</taxon>
        <taxon>Polyangiales</taxon>
        <taxon>Polyangiaceae</taxon>
        <taxon>Sorangium</taxon>
    </lineage>
</organism>
<protein>
    <submittedName>
        <fullName evidence="6">4Fe-4S ferredoxin</fullName>
    </submittedName>
</protein>
<proteinExistence type="predicted"/>
<evidence type="ECO:0000256" key="1">
    <source>
        <dbReference type="ARBA" id="ARBA00022485"/>
    </source>
</evidence>
<dbReference type="PROSITE" id="PS51379">
    <property type="entry name" value="4FE4S_FER_2"/>
    <property type="match status" value="3"/>
</dbReference>
<dbReference type="AlphaFoldDB" id="A0A4P2QXT4"/>
<keyword evidence="4" id="KW-0411">Iron-sulfur</keyword>
<accession>A0A4P2QXT4</accession>
<dbReference type="EMBL" id="CP012672">
    <property type="protein sequence ID" value="AUX35058.1"/>
    <property type="molecule type" value="Genomic_DNA"/>
</dbReference>
<gene>
    <name evidence="6" type="ORF">SOCE836_072460</name>
</gene>
<dbReference type="PANTHER" id="PTHR43177:SF3">
    <property type="entry name" value="PROTEIN NRFC HOMOLOG"/>
    <property type="match status" value="1"/>
</dbReference>
<reference evidence="6 7" key="1">
    <citation type="submission" date="2015-09" db="EMBL/GenBank/DDBJ databases">
        <title>Sorangium comparison.</title>
        <authorList>
            <person name="Zaburannyi N."/>
            <person name="Bunk B."/>
            <person name="Overmann J."/>
            <person name="Mueller R."/>
        </authorList>
    </citation>
    <scope>NUCLEOTIDE SEQUENCE [LARGE SCALE GENOMIC DNA]</scope>
    <source>
        <strain evidence="6 7">So ce836</strain>
    </source>
</reference>
<dbReference type="RefSeq" id="WP_129578147.1">
    <property type="nucleotide sequence ID" value="NZ_CP012672.1"/>
</dbReference>
<dbReference type="GO" id="GO:0051539">
    <property type="term" value="F:4 iron, 4 sulfur cluster binding"/>
    <property type="evidence" value="ECO:0007669"/>
    <property type="project" value="UniProtKB-KW"/>
</dbReference>
<evidence type="ECO:0000256" key="2">
    <source>
        <dbReference type="ARBA" id="ARBA00022723"/>
    </source>
</evidence>
<keyword evidence="3" id="KW-0408">Iron</keyword>
<dbReference type="Pfam" id="PF13247">
    <property type="entry name" value="Fer4_11"/>
    <property type="match status" value="1"/>
</dbReference>
<keyword evidence="1" id="KW-0004">4Fe-4S</keyword>
<evidence type="ECO:0000256" key="3">
    <source>
        <dbReference type="ARBA" id="ARBA00023004"/>
    </source>
</evidence>
<feature type="domain" description="4Fe-4S ferredoxin-type" evidence="5">
    <location>
        <begin position="6"/>
        <end position="25"/>
    </location>
</feature>
<feature type="domain" description="4Fe-4S ferredoxin-type" evidence="5">
    <location>
        <begin position="46"/>
        <end position="77"/>
    </location>
</feature>